<comment type="caution">
    <text evidence="1">The sequence shown here is derived from an EMBL/GenBank/DDBJ whole genome shotgun (WGS) entry which is preliminary data.</text>
</comment>
<organism evidence="1 2">
    <name type="scientific">Dallia pectoralis</name>
    <name type="common">Alaska blackfish</name>
    <dbReference type="NCBI Taxonomy" id="75939"/>
    <lineage>
        <taxon>Eukaryota</taxon>
        <taxon>Metazoa</taxon>
        <taxon>Chordata</taxon>
        <taxon>Craniata</taxon>
        <taxon>Vertebrata</taxon>
        <taxon>Euteleostomi</taxon>
        <taxon>Actinopterygii</taxon>
        <taxon>Neopterygii</taxon>
        <taxon>Teleostei</taxon>
        <taxon>Protacanthopterygii</taxon>
        <taxon>Esociformes</taxon>
        <taxon>Umbridae</taxon>
        <taxon>Dallia</taxon>
    </lineage>
</organism>
<dbReference type="Proteomes" id="UP001157502">
    <property type="component" value="Chromosome 11"/>
</dbReference>
<proteinExistence type="predicted"/>
<keyword evidence="2" id="KW-1185">Reference proteome</keyword>
<name>A0ACC2GMY3_DALPE</name>
<dbReference type="EMBL" id="CM055738">
    <property type="protein sequence ID" value="KAJ8005044.1"/>
    <property type="molecule type" value="Genomic_DNA"/>
</dbReference>
<gene>
    <name evidence="1" type="ORF">DPEC_G00142550</name>
</gene>
<protein>
    <submittedName>
        <fullName evidence="1">Uncharacterized protein</fullName>
    </submittedName>
</protein>
<reference evidence="1" key="1">
    <citation type="submission" date="2021-05" db="EMBL/GenBank/DDBJ databases">
        <authorList>
            <person name="Pan Q."/>
            <person name="Jouanno E."/>
            <person name="Zahm M."/>
            <person name="Klopp C."/>
            <person name="Cabau C."/>
            <person name="Louis A."/>
            <person name="Berthelot C."/>
            <person name="Parey E."/>
            <person name="Roest Crollius H."/>
            <person name="Montfort J."/>
            <person name="Robinson-Rechavi M."/>
            <person name="Bouchez O."/>
            <person name="Lampietro C."/>
            <person name="Lopez Roques C."/>
            <person name="Donnadieu C."/>
            <person name="Postlethwait J."/>
            <person name="Bobe J."/>
            <person name="Dillon D."/>
            <person name="Chandos A."/>
            <person name="von Hippel F."/>
            <person name="Guiguen Y."/>
        </authorList>
    </citation>
    <scope>NUCLEOTIDE SEQUENCE</scope>
    <source>
        <strain evidence="1">YG-Jan2019</strain>
    </source>
</reference>
<sequence length="112" mass="12533">MRNNFMSVGMTLFKGDFLTSKDGRSTAIFQDDGNFVVYRNGKVRWASNTVNHEALYLVMQADGNLVIYTKQGPIWASNTCAKEIPSVHPFLRLTDEGNLVITLGGKETWKST</sequence>
<evidence type="ECO:0000313" key="1">
    <source>
        <dbReference type="EMBL" id="KAJ8005044.1"/>
    </source>
</evidence>
<evidence type="ECO:0000313" key="2">
    <source>
        <dbReference type="Proteomes" id="UP001157502"/>
    </source>
</evidence>
<accession>A0ACC2GMY3</accession>